<dbReference type="Gene3D" id="3.60.20.10">
    <property type="entry name" value="Glutamine Phosphoribosylpyrophosphate, subunit 1, domain 1"/>
    <property type="match status" value="1"/>
</dbReference>
<dbReference type="InterPro" id="IPR023333">
    <property type="entry name" value="Proteasome_suB-type"/>
</dbReference>
<dbReference type="Proteomes" id="UP000763484">
    <property type="component" value="Unassembled WGS sequence"/>
</dbReference>
<evidence type="ECO:0000256" key="9">
    <source>
        <dbReference type="HAMAP-Rule" id="MF_02113"/>
    </source>
</evidence>
<evidence type="ECO:0000313" key="12">
    <source>
        <dbReference type="EMBL" id="MBE5728468.1"/>
    </source>
</evidence>
<evidence type="ECO:0000256" key="4">
    <source>
        <dbReference type="ARBA" id="ARBA00022698"/>
    </source>
</evidence>
<evidence type="ECO:0000313" key="14">
    <source>
        <dbReference type="Proteomes" id="UP000763484"/>
    </source>
</evidence>
<dbReference type="AlphaFoldDB" id="A0A8T3UZH2"/>
<keyword evidence="8 9" id="KW-0865">Zymogen</keyword>
<dbReference type="GO" id="GO:0010498">
    <property type="term" value="P:proteasomal protein catabolic process"/>
    <property type="evidence" value="ECO:0007669"/>
    <property type="project" value="UniProtKB-UniRule"/>
</dbReference>
<evidence type="ECO:0000256" key="3">
    <source>
        <dbReference type="ARBA" id="ARBA00022670"/>
    </source>
</evidence>
<reference evidence="13 14" key="1">
    <citation type="submission" date="2020-09" db="EMBL/GenBank/DDBJ databases">
        <title>Genomic characterization of a novel Parvarchaeota family in acid mine drainage sediments.</title>
        <authorList>
            <person name="Luo Z.-H."/>
        </authorList>
    </citation>
    <scope>NUCLEOTIDE SEQUENCE [LARGE SCALE GENOMIC DNA]</scope>
    <source>
        <strain evidence="12">MAS1_bins.189</strain>
        <strain evidence="11">TL1-5_bins.178</strain>
    </source>
</reference>
<dbReference type="PANTHER" id="PTHR32194:SF0">
    <property type="entry name" value="ATP-DEPENDENT PROTEASE SUBUNIT HSLV"/>
    <property type="match status" value="1"/>
</dbReference>
<comment type="subcellular location">
    <subcellularLocation>
        <location evidence="9">Cytoplasm</location>
    </subcellularLocation>
</comment>
<dbReference type="InterPro" id="IPR029055">
    <property type="entry name" value="Ntn_hydrolases_N"/>
</dbReference>
<comment type="caution">
    <text evidence="11">The sequence shown here is derived from an EMBL/GenBank/DDBJ whole genome shotgun (WGS) entry which is preliminary data.</text>
</comment>
<dbReference type="EC" id="3.4.25.1" evidence="9"/>
<feature type="active site" description="Nucleophile" evidence="9 10">
    <location>
        <position position="8"/>
    </location>
</feature>
<organism evidence="11 14">
    <name type="scientific">Candidatus Acidifodinimicrobium mancum</name>
    <dbReference type="NCBI Taxonomy" id="2898728"/>
    <lineage>
        <taxon>Archaea</taxon>
        <taxon>Candidatus Parvarchaeota</taxon>
        <taxon>Candidatus Acidifodinimicrobiaceae</taxon>
        <taxon>Candidatus Acidifodinimicrobium</taxon>
    </lineage>
</organism>
<dbReference type="GO" id="GO:0019774">
    <property type="term" value="C:proteasome core complex, beta-subunit complex"/>
    <property type="evidence" value="ECO:0007669"/>
    <property type="project" value="UniProtKB-UniRule"/>
</dbReference>
<feature type="propeptide" id="PRO_5044029497" description="Removed in mature form; by autocatalysis" evidence="9">
    <location>
        <begin position="1"/>
        <end position="7"/>
    </location>
</feature>
<evidence type="ECO:0000256" key="7">
    <source>
        <dbReference type="ARBA" id="ARBA00022942"/>
    </source>
</evidence>
<evidence type="ECO:0000256" key="1">
    <source>
        <dbReference type="ARBA" id="ARBA00001198"/>
    </source>
</evidence>
<comment type="catalytic activity">
    <reaction evidence="1 9">
        <text>Cleavage of peptide bonds with very broad specificity.</text>
        <dbReference type="EC" id="3.4.25.1"/>
    </reaction>
</comment>
<proteinExistence type="inferred from homology"/>
<dbReference type="PROSITE" id="PS00854">
    <property type="entry name" value="PROTEASOME_BETA_1"/>
    <property type="match status" value="1"/>
</dbReference>
<comment type="activity regulation">
    <text evidence="9">The formation of the proteasomal ATPase PAN-20S proteasome complex, via the docking of the C-termini of PAN into the intersubunit pockets in the alpha-rings, triggers opening of the gate for substrate entry. Interconversion between the open-gate and close-gate conformations leads to a dynamic regulation of the 20S proteasome proteolysis activity.</text>
</comment>
<evidence type="ECO:0000313" key="11">
    <source>
        <dbReference type="EMBL" id="MBE5728125.1"/>
    </source>
</evidence>
<keyword evidence="4 9" id="KW-0888">Threonine protease</keyword>
<dbReference type="Proteomes" id="UP000718571">
    <property type="component" value="Unassembled WGS sequence"/>
</dbReference>
<dbReference type="EMBL" id="JADFAR010000014">
    <property type="protein sequence ID" value="MBE5728468.1"/>
    <property type="molecule type" value="Genomic_DNA"/>
</dbReference>
<keyword evidence="5 9" id="KW-0378">Hydrolase</keyword>
<dbReference type="EMBL" id="JADFAQ010000024">
    <property type="protein sequence ID" value="MBE5728125.1"/>
    <property type="molecule type" value="Genomic_DNA"/>
</dbReference>
<protein>
    <recommendedName>
        <fullName evidence="9">Proteasome subunit beta</fullName>
        <ecNumber evidence="9">3.4.25.1</ecNumber>
    </recommendedName>
    <alternativeName>
        <fullName evidence="9">20S proteasome beta subunit</fullName>
    </alternativeName>
    <alternativeName>
        <fullName evidence="9">Proteasome core protein PsmB</fullName>
    </alternativeName>
</protein>
<dbReference type="PRINTS" id="PR00141">
    <property type="entry name" value="PROTEASOME"/>
</dbReference>
<dbReference type="InterPro" id="IPR000243">
    <property type="entry name" value="Pept_T1A_subB"/>
</dbReference>
<keyword evidence="2 9" id="KW-0963">Cytoplasm</keyword>
<evidence type="ECO:0000256" key="5">
    <source>
        <dbReference type="ARBA" id="ARBA00022801"/>
    </source>
</evidence>
<dbReference type="Pfam" id="PF00227">
    <property type="entry name" value="Proteasome"/>
    <property type="match status" value="1"/>
</dbReference>
<gene>
    <name evidence="9" type="primary">psmB</name>
    <name evidence="11" type="ORF">IHE50_01770</name>
    <name evidence="12" type="ORF">IHE51_01260</name>
</gene>
<name>A0A8T3UZH2_9ARCH</name>
<dbReference type="GO" id="GO:0004298">
    <property type="term" value="F:threonine-type endopeptidase activity"/>
    <property type="evidence" value="ECO:0007669"/>
    <property type="project" value="UniProtKB-UniRule"/>
</dbReference>
<keyword evidence="6 9" id="KW-0068">Autocatalytic cleavage</keyword>
<dbReference type="HAMAP" id="MF_02113_A">
    <property type="entry name" value="Proteasome_B_A"/>
    <property type="match status" value="1"/>
</dbReference>
<evidence type="ECO:0000256" key="8">
    <source>
        <dbReference type="ARBA" id="ARBA00023145"/>
    </source>
</evidence>
<feature type="chain" id="PRO_5044029496" description="Proteasome subunit beta" evidence="9">
    <location>
        <begin position="8"/>
        <end position="206"/>
    </location>
</feature>
<dbReference type="InterPro" id="IPR016050">
    <property type="entry name" value="Proteasome_bsu_CS"/>
</dbReference>
<dbReference type="InterPro" id="IPR001353">
    <property type="entry name" value="Proteasome_sua/b"/>
</dbReference>
<evidence type="ECO:0000256" key="10">
    <source>
        <dbReference type="PIRSR" id="PIRSR600243-1"/>
    </source>
</evidence>
<keyword evidence="3 9" id="KW-0645">Protease</keyword>
<comment type="function">
    <text evidence="9">Component of the proteasome core, a large protease complex with broad specificity involved in protein degradation.</text>
</comment>
<comment type="similarity">
    <text evidence="9">Belongs to the peptidase T1B family.</text>
</comment>
<sequence length="206" mass="22442">MAVKETGTTTIGLIYKDGVILAADRRMSADHIVAHKNAEKVLPLSENIGITTAGLVADLQTLVKVMQAEIQLHDIRSSERMSTKAAVGLLSSILFNKRMSLNIFYTEFIIGGYDTKQELYAVDEVGSYTLDKYTVTGSGGVFALGVLEAEYKDNMSLEDAVKLANKAVKASIARDVYTGEGVDIAVIDKKGYRKLTDEEINKIVSQ</sequence>
<evidence type="ECO:0000256" key="6">
    <source>
        <dbReference type="ARBA" id="ARBA00022813"/>
    </source>
</evidence>
<dbReference type="GO" id="GO:0005737">
    <property type="term" value="C:cytoplasm"/>
    <property type="evidence" value="ECO:0007669"/>
    <property type="project" value="UniProtKB-SubCell"/>
</dbReference>
<accession>A0A8T3UZH2</accession>
<dbReference type="PROSITE" id="PS51476">
    <property type="entry name" value="PROTEASOME_BETA_2"/>
    <property type="match status" value="1"/>
</dbReference>
<dbReference type="SUPFAM" id="SSF56235">
    <property type="entry name" value="N-terminal nucleophile aminohydrolases (Ntn hydrolases)"/>
    <property type="match status" value="1"/>
</dbReference>
<comment type="subunit">
    <text evidence="9">The 20S proteasome core is composed of 14 alpha and 14 beta subunits that assemble into four stacked heptameric rings, resulting in a barrel-shaped structure. The two inner rings, each composed of seven catalytic beta subunits, are sandwiched by two outer rings, each composed of seven alpha subunits. The catalytic chamber with the active sites is on the inside of the barrel. Has a gated structure, the ends of the cylinder being occluded by the N-termini of the alpha-subunits. Is capped at one or both ends by the proteasome regulatory ATPase, PAN.</text>
</comment>
<dbReference type="PANTHER" id="PTHR32194">
    <property type="entry name" value="METALLOPROTEASE TLDD"/>
    <property type="match status" value="1"/>
</dbReference>
<evidence type="ECO:0000256" key="2">
    <source>
        <dbReference type="ARBA" id="ARBA00022490"/>
    </source>
</evidence>
<evidence type="ECO:0000313" key="13">
    <source>
        <dbReference type="Proteomes" id="UP000718571"/>
    </source>
</evidence>
<keyword evidence="7 9" id="KW-0647">Proteasome</keyword>
<dbReference type="InterPro" id="IPR019983">
    <property type="entry name" value="Pept_T1A_Psome_bsu_arc"/>
</dbReference>